<dbReference type="InParanoid" id="D8SN70"/>
<evidence type="ECO:0000313" key="8">
    <source>
        <dbReference type="Proteomes" id="UP000001514"/>
    </source>
</evidence>
<dbReference type="EMBL" id="GL377629">
    <property type="protein sequence ID" value="EFJ14016.1"/>
    <property type="molecule type" value="Genomic_DNA"/>
</dbReference>
<dbReference type="InterPro" id="IPR006603">
    <property type="entry name" value="PQ-loop_rpt"/>
</dbReference>
<feature type="transmembrane region" description="Helical" evidence="6">
    <location>
        <begin position="327"/>
        <end position="347"/>
    </location>
</feature>
<dbReference type="FunFam" id="1.20.1280.290:FF:000019">
    <property type="entry name" value="PQ-loop repeat family protein / transmembrane family protein"/>
    <property type="match status" value="1"/>
</dbReference>
<evidence type="ECO:0000256" key="2">
    <source>
        <dbReference type="ARBA" id="ARBA00022692"/>
    </source>
</evidence>
<organism evidence="8">
    <name type="scientific">Selaginella moellendorffii</name>
    <name type="common">Spikemoss</name>
    <dbReference type="NCBI Taxonomy" id="88036"/>
    <lineage>
        <taxon>Eukaryota</taxon>
        <taxon>Viridiplantae</taxon>
        <taxon>Streptophyta</taxon>
        <taxon>Embryophyta</taxon>
        <taxon>Tracheophyta</taxon>
        <taxon>Lycopodiopsida</taxon>
        <taxon>Selaginellales</taxon>
        <taxon>Selaginellaceae</taxon>
        <taxon>Selaginella</taxon>
    </lineage>
</organism>
<dbReference type="OMA" id="LAWICTT"/>
<keyword evidence="2 6" id="KW-0812">Transmembrane</keyword>
<reference evidence="7 8" key="1">
    <citation type="journal article" date="2011" name="Science">
        <title>The Selaginella genome identifies genetic changes associated with the evolution of vascular plants.</title>
        <authorList>
            <person name="Banks J.A."/>
            <person name="Nishiyama T."/>
            <person name="Hasebe M."/>
            <person name="Bowman J.L."/>
            <person name="Gribskov M."/>
            <person name="dePamphilis C."/>
            <person name="Albert V.A."/>
            <person name="Aono N."/>
            <person name="Aoyama T."/>
            <person name="Ambrose B.A."/>
            <person name="Ashton N.W."/>
            <person name="Axtell M.J."/>
            <person name="Barker E."/>
            <person name="Barker M.S."/>
            <person name="Bennetzen J.L."/>
            <person name="Bonawitz N.D."/>
            <person name="Chapple C."/>
            <person name="Cheng C."/>
            <person name="Correa L.G."/>
            <person name="Dacre M."/>
            <person name="DeBarry J."/>
            <person name="Dreyer I."/>
            <person name="Elias M."/>
            <person name="Engstrom E.M."/>
            <person name="Estelle M."/>
            <person name="Feng L."/>
            <person name="Finet C."/>
            <person name="Floyd S.K."/>
            <person name="Frommer W.B."/>
            <person name="Fujita T."/>
            <person name="Gramzow L."/>
            <person name="Gutensohn M."/>
            <person name="Harholt J."/>
            <person name="Hattori M."/>
            <person name="Heyl A."/>
            <person name="Hirai T."/>
            <person name="Hiwatashi Y."/>
            <person name="Ishikawa M."/>
            <person name="Iwata M."/>
            <person name="Karol K.G."/>
            <person name="Koehler B."/>
            <person name="Kolukisaoglu U."/>
            <person name="Kubo M."/>
            <person name="Kurata T."/>
            <person name="Lalonde S."/>
            <person name="Li K."/>
            <person name="Li Y."/>
            <person name="Litt A."/>
            <person name="Lyons E."/>
            <person name="Manning G."/>
            <person name="Maruyama T."/>
            <person name="Michael T.P."/>
            <person name="Mikami K."/>
            <person name="Miyazaki S."/>
            <person name="Morinaga S."/>
            <person name="Murata T."/>
            <person name="Mueller-Roeber B."/>
            <person name="Nelson D.R."/>
            <person name="Obara M."/>
            <person name="Oguri Y."/>
            <person name="Olmstead R.G."/>
            <person name="Onodera N."/>
            <person name="Petersen B.L."/>
            <person name="Pils B."/>
            <person name="Prigge M."/>
            <person name="Rensing S.A."/>
            <person name="Riano-Pachon D.M."/>
            <person name="Roberts A.W."/>
            <person name="Sato Y."/>
            <person name="Scheller H.V."/>
            <person name="Schulz B."/>
            <person name="Schulz C."/>
            <person name="Shakirov E.V."/>
            <person name="Shibagaki N."/>
            <person name="Shinohara N."/>
            <person name="Shippen D.E."/>
            <person name="Soerensen I."/>
            <person name="Sotooka R."/>
            <person name="Sugimoto N."/>
            <person name="Sugita M."/>
            <person name="Sumikawa N."/>
            <person name="Tanurdzic M."/>
            <person name="Theissen G."/>
            <person name="Ulvskov P."/>
            <person name="Wakazuki S."/>
            <person name="Weng J.K."/>
            <person name="Willats W.W."/>
            <person name="Wipf D."/>
            <person name="Wolf P.G."/>
            <person name="Yang L."/>
            <person name="Zimmer A.D."/>
            <person name="Zhu Q."/>
            <person name="Mitros T."/>
            <person name="Hellsten U."/>
            <person name="Loque D."/>
            <person name="Otillar R."/>
            <person name="Salamov A."/>
            <person name="Schmutz J."/>
            <person name="Shapiro H."/>
            <person name="Lindquist E."/>
            <person name="Lucas S."/>
            <person name="Rokhsar D."/>
            <person name="Grigoriev I.V."/>
        </authorList>
    </citation>
    <scope>NUCLEOTIDE SEQUENCE [LARGE SCALE GENOMIC DNA]</scope>
</reference>
<feature type="transmembrane region" description="Helical" evidence="6">
    <location>
        <begin position="94"/>
        <end position="115"/>
    </location>
</feature>
<dbReference type="Gramene" id="EFJ14016">
    <property type="protein sequence ID" value="EFJ14016"/>
    <property type="gene ID" value="SELMODRAFT_121256"/>
</dbReference>
<evidence type="ECO:0000256" key="5">
    <source>
        <dbReference type="SAM" id="MobiDB-lite"/>
    </source>
</evidence>
<feature type="transmembrane region" description="Helical" evidence="6">
    <location>
        <begin position="297"/>
        <end position="315"/>
    </location>
</feature>
<evidence type="ECO:0008006" key="9">
    <source>
        <dbReference type="Google" id="ProtNLM"/>
    </source>
</evidence>
<dbReference type="HOGENOM" id="CLU_019699_2_0_1"/>
<dbReference type="KEGG" id="smo:SELMODRAFT_121256"/>
<feature type="region of interest" description="Disordered" evidence="5">
    <location>
        <begin position="122"/>
        <end position="159"/>
    </location>
</feature>
<keyword evidence="4 6" id="KW-0472">Membrane</keyword>
<dbReference type="Gene3D" id="1.20.1280.290">
    <property type="match status" value="2"/>
</dbReference>
<gene>
    <name evidence="7" type="ORF">SELMODRAFT_121256</name>
</gene>
<keyword evidence="8" id="KW-1185">Reference proteome</keyword>
<name>D8SN70_SELML</name>
<protein>
    <recommendedName>
        <fullName evidence="9">PQ-loop repeat family protein / transmembrane family protein</fullName>
    </recommendedName>
</protein>
<dbReference type="PANTHER" id="PTHR16201">
    <property type="entry name" value="SEVEN TRANSMEMBRANE PROTEIN 1-RELATED"/>
    <property type="match status" value="1"/>
</dbReference>
<dbReference type="Pfam" id="PF04193">
    <property type="entry name" value="PQ-loop"/>
    <property type="match status" value="2"/>
</dbReference>
<sequence>MLLIARECPASGCSQWIFRYLKDCVCDVKDGVSFSLGLISVLSWGIAEVPQIITNYKEKSTEGVSLLFLMTWVVGDFFNIAGCLLEPATLPTQFYMALLYTLTTLVLVAQTIYYGQIAKRHRPDSPSIEEPLIPPEARRAQETPVTPVTSQPISSISVPSPSPRQFYYTSARSLTRSHTPTAGSYLSTSGVKRGDYLSSHPSLSNLQAVAASLMMFGGYALHSRWESQARSSSGGHVVFSSARRLLQVREIRFTPEDSGSHSRAGEMLGWGMAAIYMGGRVPQIWLNLRLFQGLNPMMFFCALMGNATYVGSILVRSTDWTKLKPNMPWLVDAAVCVILDFFVWFFFCFRCSSLTVFLQILAQFCYYHRFVTKCNSQNSGSEEGLVEKQNV</sequence>
<feature type="transmembrane region" description="Helical" evidence="6">
    <location>
        <begin position="66"/>
        <end position="88"/>
    </location>
</feature>
<dbReference type="SMART" id="SM00679">
    <property type="entry name" value="CTNS"/>
    <property type="match status" value="2"/>
</dbReference>
<evidence type="ECO:0000256" key="6">
    <source>
        <dbReference type="SAM" id="Phobius"/>
    </source>
</evidence>
<dbReference type="AlphaFoldDB" id="D8SN70"/>
<dbReference type="PANTHER" id="PTHR16201:SF44">
    <property type="entry name" value="SEVEN TRANSMEMBRANE PROTEIN 1"/>
    <property type="match status" value="1"/>
</dbReference>
<dbReference type="Proteomes" id="UP000001514">
    <property type="component" value="Unassembled WGS sequence"/>
</dbReference>
<feature type="compositionally biased region" description="Low complexity" evidence="5">
    <location>
        <begin position="146"/>
        <end position="159"/>
    </location>
</feature>
<evidence type="ECO:0000256" key="4">
    <source>
        <dbReference type="ARBA" id="ARBA00023136"/>
    </source>
</evidence>
<evidence type="ECO:0000256" key="3">
    <source>
        <dbReference type="ARBA" id="ARBA00022989"/>
    </source>
</evidence>
<proteinExistence type="predicted"/>
<dbReference type="GO" id="GO:0016020">
    <property type="term" value="C:membrane"/>
    <property type="evidence" value="ECO:0000318"/>
    <property type="project" value="GO_Central"/>
</dbReference>
<evidence type="ECO:0000313" key="7">
    <source>
        <dbReference type="EMBL" id="EFJ14016.1"/>
    </source>
</evidence>
<evidence type="ECO:0000256" key="1">
    <source>
        <dbReference type="ARBA" id="ARBA00004141"/>
    </source>
</evidence>
<keyword evidence="3 6" id="KW-1133">Transmembrane helix</keyword>
<accession>D8SN70</accession>
<dbReference type="InterPro" id="IPR051415">
    <property type="entry name" value="LAAT-1"/>
</dbReference>
<dbReference type="FunCoup" id="D8SN70">
    <property type="interactions" value="1280"/>
</dbReference>
<comment type="subcellular location">
    <subcellularLocation>
        <location evidence="1">Membrane</location>
        <topology evidence="1">Multi-pass membrane protein</topology>
    </subcellularLocation>
</comment>
<dbReference type="STRING" id="88036.D8SN70"/>
<dbReference type="eggNOG" id="KOG2913">
    <property type="taxonomic scope" value="Eukaryota"/>
</dbReference>